<sequence>MSDLPVDALGAAWLASTYKIAPVAPLLVLSQAGKRRATEISDGRRLETYPEVMRPAATLAAHLQFHLRYEVVHLEFLARLFGQAGPQPVQTWVESEPTGQYARRAAFLYEWLTGDLLQVPERLAGGYVDAIDPDKQVAASADQIVKVRRWRINDNLPGTRHFCPMVARSEGVDQAMSLDVGQLLLGLREEFGEDLLLRAAAWMTLRESKASFAIEGEGSQATRIQRFADVMARRTGQGASPLAEAELADLQQQILGKTTLTRFGIRQSPVFVGETSAYQEVVHYVAPVAGDVPEMMAGLRTFLAKTQGQSSVMRSAVAAFGFVYIHPLADGNGRLHRFLINDVLRRDGVVSEPIILPVSAVISADSSERRAYDRILDTVSQPLMEAVRDHVSFSPLHTTYADGVVSNLAFDGELLARPAWRYPDLGRHVEYLAAILTRTVSEQMRAESRYLRRQARARAALKEVVEMPDVQADRVLRSIEQNDGSLSNVLRKEMSVLDEAGIWEAVVDAVRHAWLLEKEGDTLVAALYGPERSGHR</sequence>
<dbReference type="InterPro" id="IPR040198">
    <property type="entry name" value="Fido_containing"/>
</dbReference>
<dbReference type="InterPro" id="IPR036597">
    <property type="entry name" value="Fido-like_dom_sf"/>
</dbReference>
<dbReference type="GO" id="GO:0005524">
    <property type="term" value="F:ATP binding"/>
    <property type="evidence" value="ECO:0007669"/>
    <property type="project" value="UniProtKB-KW"/>
</dbReference>
<dbReference type="Pfam" id="PF02661">
    <property type="entry name" value="Fic"/>
    <property type="match status" value="1"/>
</dbReference>
<evidence type="ECO:0000256" key="2">
    <source>
        <dbReference type="PIRSR" id="PIRSR640198-2"/>
    </source>
</evidence>
<organism evidence="4 5">
    <name type="scientific">Isoalcanivorax pacificus W11-5</name>
    <dbReference type="NCBI Taxonomy" id="391936"/>
    <lineage>
        <taxon>Bacteria</taxon>
        <taxon>Pseudomonadati</taxon>
        <taxon>Pseudomonadota</taxon>
        <taxon>Gammaproteobacteria</taxon>
        <taxon>Oceanospirillales</taxon>
        <taxon>Alcanivoracaceae</taxon>
        <taxon>Isoalcanivorax</taxon>
    </lineage>
</organism>
<dbReference type="PANTHER" id="PTHR13504">
    <property type="entry name" value="FIDO DOMAIN-CONTAINING PROTEIN DDB_G0283145"/>
    <property type="match status" value="1"/>
</dbReference>
<dbReference type="OrthoDB" id="9807853at2"/>
<dbReference type="EMBL" id="CP004387">
    <property type="protein sequence ID" value="AJD47188.1"/>
    <property type="molecule type" value="Genomic_DNA"/>
</dbReference>
<dbReference type="SUPFAM" id="SSF140931">
    <property type="entry name" value="Fic-like"/>
    <property type="match status" value="1"/>
</dbReference>
<name>A0A0B4XKT0_9GAMM</name>
<dbReference type="HOGENOM" id="CLU_042149_0_0_6"/>
<keyword evidence="2" id="KW-0547">Nucleotide-binding</keyword>
<evidence type="ECO:0000313" key="5">
    <source>
        <dbReference type="Proteomes" id="UP000006764"/>
    </source>
</evidence>
<keyword evidence="5" id="KW-1185">Reference proteome</keyword>
<dbReference type="PROSITE" id="PS51459">
    <property type="entry name" value="FIDO"/>
    <property type="match status" value="1"/>
</dbReference>
<accession>A0A0B4XKT0</accession>
<feature type="domain" description="Fido" evidence="3">
    <location>
        <begin position="242"/>
        <end position="396"/>
    </location>
</feature>
<gene>
    <name evidence="4" type="ORF">S7S_03830</name>
</gene>
<evidence type="ECO:0000256" key="1">
    <source>
        <dbReference type="PIRSR" id="PIRSR640198-1"/>
    </source>
</evidence>
<dbReference type="KEGG" id="apac:S7S_03830"/>
<dbReference type="InterPro" id="IPR003812">
    <property type="entry name" value="Fido"/>
</dbReference>
<reference evidence="4 5" key="1">
    <citation type="journal article" date="2012" name="J. Bacteriol.">
        <title>Genome sequence of an alkane-degrading bacterium, Alcanivorax pacificus type strain W11-5, isolated from deep sea sediment.</title>
        <authorList>
            <person name="Lai Q."/>
            <person name="Shao Z."/>
        </authorList>
    </citation>
    <scope>NUCLEOTIDE SEQUENCE [LARGE SCALE GENOMIC DNA]</scope>
    <source>
        <strain evidence="4 5">W11-5</strain>
    </source>
</reference>
<proteinExistence type="predicted"/>
<dbReference type="Gene3D" id="1.10.3290.10">
    <property type="entry name" value="Fido-like domain"/>
    <property type="match status" value="1"/>
</dbReference>
<protein>
    <recommendedName>
        <fullName evidence="3">Fido domain-containing protein</fullName>
    </recommendedName>
</protein>
<feature type="active site" evidence="1">
    <location>
        <position position="326"/>
    </location>
</feature>
<feature type="binding site" evidence="2">
    <location>
        <begin position="330"/>
        <end position="337"/>
    </location>
    <ligand>
        <name>ATP</name>
        <dbReference type="ChEBI" id="CHEBI:30616"/>
    </ligand>
</feature>
<dbReference type="AlphaFoldDB" id="A0A0B4XKT0"/>
<evidence type="ECO:0000313" key="4">
    <source>
        <dbReference type="EMBL" id="AJD47188.1"/>
    </source>
</evidence>
<evidence type="ECO:0000259" key="3">
    <source>
        <dbReference type="PROSITE" id="PS51459"/>
    </source>
</evidence>
<dbReference type="PANTHER" id="PTHR13504:SF38">
    <property type="entry name" value="FIDO DOMAIN-CONTAINING PROTEIN"/>
    <property type="match status" value="1"/>
</dbReference>
<keyword evidence="2" id="KW-0067">ATP-binding</keyword>
<dbReference type="RefSeq" id="WP_008738138.1">
    <property type="nucleotide sequence ID" value="NZ_CP004387.1"/>
</dbReference>
<dbReference type="Proteomes" id="UP000006764">
    <property type="component" value="Chromosome"/>
</dbReference>